<organism evidence="2 3">
    <name type="scientific">Porites evermanni</name>
    <dbReference type="NCBI Taxonomy" id="104178"/>
    <lineage>
        <taxon>Eukaryota</taxon>
        <taxon>Metazoa</taxon>
        <taxon>Cnidaria</taxon>
        <taxon>Anthozoa</taxon>
        <taxon>Hexacorallia</taxon>
        <taxon>Scleractinia</taxon>
        <taxon>Fungiina</taxon>
        <taxon>Poritidae</taxon>
        <taxon>Porites</taxon>
    </lineage>
</organism>
<protein>
    <submittedName>
        <fullName evidence="2">Uncharacterized protein</fullName>
    </submittedName>
</protein>
<reference evidence="2 3" key="1">
    <citation type="submission" date="2022-05" db="EMBL/GenBank/DDBJ databases">
        <authorList>
            <consortium name="Genoscope - CEA"/>
            <person name="William W."/>
        </authorList>
    </citation>
    <scope>NUCLEOTIDE SEQUENCE [LARGE SCALE GENOMIC DNA]</scope>
</reference>
<accession>A0ABN8LVT4</accession>
<keyword evidence="1" id="KW-0732">Signal</keyword>
<dbReference type="Proteomes" id="UP001159427">
    <property type="component" value="Unassembled WGS sequence"/>
</dbReference>
<evidence type="ECO:0000313" key="2">
    <source>
        <dbReference type="EMBL" id="CAH3019905.1"/>
    </source>
</evidence>
<sequence>MLIADLFLRYRKRFRVAIFALLLITPSQSSKAPNGCPEVATALAKNPSLDVLVKEPNFLPNAVKCLQETIRLIGETDWKTVQAMMPPEITKFIHNIGLHIMGNAKAYATGAGLVFMSVYLCYKGAELSVEAKDLALKHEKFQEEFDLLEQELIQIRSFIATDIVLQWKTGNTVQMVKNIEKLIEKLDRSFTILKELANQIRHNAKKCESGKAWSVFYGVLATGACAGAICTGNSGVYTTVCGVSIGTICFSCNTYTTNDETLEKSARLRQDAKDWRMEIAKYRANLDIVKMKLEMY</sequence>
<comment type="caution">
    <text evidence="2">The sequence shown here is derived from an EMBL/GenBank/DDBJ whole genome shotgun (WGS) entry which is preliminary data.</text>
</comment>
<keyword evidence="3" id="KW-1185">Reference proteome</keyword>
<proteinExistence type="predicted"/>
<dbReference type="EMBL" id="CALNXI010000130">
    <property type="protein sequence ID" value="CAH3019905.1"/>
    <property type="molecule type" value="Genomic_DNA"/>
</dbReference>
<evidence type="ECO:0000256" key="1">
    <source>
        <dbReference type="SAM" id="SignalP"/>
    </source>
</evidence>
<feature type="signal peptide" evidence="1">
    <location>
        <begin position="1"/>
        <end position="29"/>
    </location>
</feature>
<gene>
    <name evidence="2" type="ORF">PEVE_00004796</name>
</gene>
<feature type="chain" id="PRO_5045471455" evidence="1">
    <location>
        <begin position="30"/>
        <end position="296"/>
    </location>
</feature>
<evidence type="ECO:0000313" key="3">
    <source>
        <dbReference type="Proteomes" id="UP001159427"/>
    </source>
</evidence>
<name>A0ABN8LVT4_9CNID</name>